<keyword evidence="1" id="KW-0812">Transmembrane</keyword>
<reference evidence="2 3" key="2">
    <citation type="submission" date="2019-01" db="EMBL/GenBank/DDBJ databases">
        <authorList>
            <person name="Li Y."/>
        </authorList>
    </citation>
    <scope>NUCLEOTIDE SEQUENCE [LARGE SCALE GENOMIC DNA]</scope>
    <source>
        <strain evidence="2 3">SK2B-1</strain>
    </source>
</reference>
<evidence type="ECO:0000313" key="2">
    <source>
        <dbReference type="EMBL" id="RWR17575.1"/>
    </source>
</evidence>
<dbReference type="EMBL" id="SAUZ01000026">
    <property type="protein sequence ID" value="RWR17575.1"/>
    <property type="molecule type" value="Genomic_DNA"/>
</dbReference>
<keyword evidence="1" id="KW-0472">Membrane</keyword>
<accession>A0A443JAL6</accession>
<gene>
    <name evidence="2" type="ORF">D2T30_18610</name>
</gene>
<organism evidence="2 3">
    <name type="scientific">Paenirhodobacter populi</name>
    <dbReference type="NCBI Taxonomy" id="2306993"/>
    <lineage>
        <taxon>Bacteria</taxon>
        <taxon>Pseudomonadati</taxon>
        <taxon>Pseudomonadota</taxon>
        <taxon>Alphaproteobacteria</taxon>
        <taxon>Rhodobacterales</taxon>
        <taxon>Rhodobacter group</taxon>
        <taxon>Paenirhodobacter</taxon>
    </lineage>
</organism>
<feature type="transmembrane region" description="Helical" evidence="1">
    <location>
        <begin position="21"/>
        <end position="44"/>
    </location>
</feature>
<comment type="caution">
    <text evidence="2">The sequence shown here is derived from an EMBL/GenBank/DDBJ whole genome shotgun (WGS) entry which is preliminary data.</text>
</comment>
<protein>
    <recommendedName>
        <fullName evidence="4">Pilus assembly protein</fullName>
    </recommendedName>
</protein>
<name>A0A443JAL6_9RHOB</name>
<reference evidence="2 3" key="1">
    <citation type="submission" date="2019-01" db="EMBL/GenBank/DDBJ databases">
        <title>Sinorhodobacter populi sp. nov. isolated from the symptomatic bark tissue of Populus euramericana canker.</title>
        <authorList>
            <person name="Xu G."/>
        </authorList>
    </citation>
    <scope>NUCLEOTIDE SEQUENCE [LARGE SCALE GENOMIC DNA]</scope>
    <source>
        <strain evidence="2 3">SK2B-1</strain>
    </source>
</reference>
<sequence>MPQRHRFSLRLAGVRSEEGAITVDWVVLTALLVSLGFVTGTMIWGKTETVADRVGQYVGSRTVNDQP</sequence>
<dbReference type="RefSeq" id="WP_128210115.1">
    <property type="nucleotide sequence ID" value="NZ_JBHRSO010000006.1"/>
</dbReference>
<keyword evidence="1" id="KW-1133">Transmembrane helix</keyword>
<proteinExistence type="predicted"/>
<dbReference type="AlphaFoldDB" id="A0A443JAL6"/>
<evidence type="ECO:0000313" key="3">
    <source>
        <dbReference type="Proteomes" id="UP000284476"/>
    </source>
</evidence>
<evidence type="ECO:0000256" key="1">
    <source>
        <dbReference type="SAM" id="Phobius"/>
    </source>
</evidence>
<evidence type="ECO:0008006" key="4">
    <source>
        <dbReference type="Google" id="ProtNLM"/>
    </source>
</evidence>
<dbReference type="Proteomes" id="UP000284476">
    <property type="component" value="Unassembled WGS sequence"/>
</dbReference>